<evidence type="ECO:0000256" key="7">
    <source>
        <dbReference type="ARBA" id="ARBA00032345"/>
    </source>
</evidence>
<feature type="binding site" evidence="8">
    <location>
        <begin position="119"/>
        <end position="122"/>
    </location>
    <ligand>
        <name>GTP</name>
        <dbReference type="ChEBI" id="CHEBI:37565"/>
        <label>1</label>
    </ligand>
</feature>
<sequence length="433" mass="49708">MLSYKKVLIVGRPNVGKSALFNRILDTKRSITESTYGVTRDLVEEVCKIDSFNFKLIDTGGFTILKDEISKIAVQKVLSSLEKVDLILLVLDINEILLEDYQIIEILRKYSSKVILVLNKVDTKDKECLAYEFHNLGFKRYFLVSAAHGRGITQLRDFLKVEVGEANIEGRVDIKVGIIGKPNSGKSTLINYLSGNEIAIVSDQPGTTRDFIKTKFTRNGKVFEVIDTAGIRRRARVNEIVEYYSVSRALKVIDMVDIVFLLIDVKEELTSQDKKIAHYAAKKGKGIIIVFSKWDLVEQSKGYFEALKSRVKFFFPILNFAPIFRISVHKKIGLDSLFKESFKLKEQLELKTSTPDLNKMLNLWIKDYHLNISHKIKYITQVSTTPVKFILFANKIKNFPNSYYNYLVNNLRKIGYKNIPILVELNEKIRDLK</sequence>
<dbReference type="PANTHER" id="PTHR43834">
    <property type="entry name" value="GTPASE DER"/>
    <property type="match status" value="1"/>
</dbReference>
<dbReference type="PROSITE" id="PS51712">
    <property type="entry name" value="G_ENGA"/>
    <property type="match status" value="1"/>
</dbReference>
<evidence type="ECO:0000259" key="11">
    <source>
        <dbReference type="PROSITE" id="PS51712"/>
    </source>
</evidence>
<name>A0ABY9E444_9SPIR</name>
<evidence type="ECO:0000313" key="13">
    <source>
        <dbReference type="Proteomes" id="UP001304851"/>
    </source>
</evidence>
<dbReference type="EMBL" id="CP124072">
    <property type="protein sequence ID" value="WKC90883.1"/>
    <property type="molecule type" value="Genomic_DNA"/>
</dbReference>
<evidence type="ECO:0000256" key="8">
    <source>
        <dbReference type="HAMAP-Rule" id="MF_00195"/>
    </source>
</evidence>
<dbReference type="InterPro" id="IPR027417">
    <property type="entry name" value="P-loop_NTPase"/>
</dbReference>
<keyword evidence="6 8" id="KW-0342">GTP-binding</keyword>
<gene>
    <name evidence="8 12" type="primary">der</name>
    <name evidence="12" type="ORF">QIA18_02845</name>
</gene>
<dbReference type="PANTHER" id="PTHR43834:SF6">
    <property type="entry name" value="GTPASE DER"/>
    <property type="match status" value="1"/>
</dbReference>
<dbReference type="Proteomes" id="UP001304851">
    <property type="component" value="Chromosome"/>
</dbReference>
<evidence type="ECO:0000313" key="12">
    <source>
        <dbReference type="EMBL" id="WKC90883.1"/>
    </source>
</evidence>
<dbReference type="InterPro" id="IPR005225">
    <property type="entry name" value="Small_GTP-bd"/>
</dbReference>
<keyword evidence="13" id="KW-1185">Reference proteome</keyword>
<feature type="binding site" evidence="8">
    <location>
        <begin position="292"/>
        <end position="295"/>
    </location>
    <ligand>
        <name>GTP</name>
        <dbReference type="ChEBI" id="CHEBI:37565"/>
        <label>2</label>
    </ligand>
</feature>
<dbReference type="NCBIfam" id="TIGR03594">
    <property type="entry name" value="GTPase_EngA"/>
    <property type="match status" value="1"/>
</dbReference>
<evidence type="ECO:0000256" key="3">
    <source>
        <dbReference type="ARBA" id="ARBA00022517"/>
    </source>
</evidence>
<dbReference type="GO" id="GO:0016787">
    <property type="term" value="F:hydrolase activity"/>
    <property type="evidence" value="ECO:0007669"/>
    <property type="project" value="UniProtKB-KW"/>
</dbReference>
<dbReference type="Gene3D" id="3.40.50.300">
    <property type="entry name" value="P-loop containing nucleotide triphosphate hydrolases"/>
    <property type="match status" value="2"/>
</dbReference>
<evidence type="ECO:0000256" key="1">
    <source>
        <dbReference type="ARBA" id="ARBA00008279"/>
    </source>
</evidence>
<dbReference type="InterPro" id="IPR032859">
    <property type="entry name" value="KH_dom-like"/>
</dbReference>
<protein>
    <recommendedName>
        <fullName evidence="2 8">GTPase Der</fullName>
    </recommendedName>
    <alternativeName>
        <fullName evidence="7 8">GTP-binding protein EngA</fullName>
    </alternativeName>
</protein>
<evidence type="ECO:0000256" key="6">
    <source>
        <dbReference type="ARBA" id="ARBA00023134"/>
    </source>
</evidence>
<evidence type="ECO:0000256" key="10">
    <source>
        <dbReference type="RuleBase" id="RU004481"/>
    </source>
</evidence>
<dbReference type="Gene3D" id="3.30.300.20">
    <property type="match status" value="1"/>
</dbReference>
<feature type="binding site" evidence="8">
    <location>
        <begin position="180"/>
        <end position="187"/>
    </location>
    <ligand>
        <name>GTP</name>
        <dbReference type="ChEBI" id="CHEBI:37565"/>
        <label>2</label>
    </ligand>
</feature>
<keyword evidence="3 8" id="KW-0690">Ribosome biogenesis</keyword>
<feature type="domain" description="EngA-type G" evidence="11">
    <location>
        <begin position="174"/>
        <end position="349"/>
    </location>
</feature>
<dbReference type="CDD" id="cd01894">
    <property type="entry name" value="EngA1"/>
    <property type="match status" value="1"/>
</dbReference>
<accession>A0ABY9E444</accession>
<dbReference type="SUPFAM" id="SSF52540">
    <property type="entry name" value="P-loop containing nucleoside triphosphate hydrolases"/>
    <property type="match status" value="2"/>
</dbReference>
<keyword evidence="5 8" id="KW-0547">Nucleotide-binding</keyword>
<dbReference type="PIRSF" id="PIRSF006485">
    <property type="entry name" value="GTP-binding_EngA"/>
    <property type="match status" value="1"/>
</dbReference>
<evidence type="ECO:0000256" key="4">
    <source>
        <dbReference type="ARBA" id="ARBA00022737"/>
    </source>
</evidence>
<comment type="subunit">
    <text evidence="8">Associates with the 50S ribosomal subunit.</text>
</comment>
<dbReference type="PRINTS" id="PR00326">
    <property type="entry name" value="GTP1OBG"/>
</dbReference>
<comment type="function">
    <text evidence="8 10">GTPase that plays an essential role in the late steps of ribosome biogenesis.</text>
</comment>
<dbReference type="HAMAP" id="MF_00195">
    <property type="entry name" value="GTPase_Der"/>
    <property type="match status" value="1"/>
</dbReference>
<evidence type="ECO:0000256" key="2">
    <source>
        <dbReference type="ARBA" id="ARBA00020953"/>
    </source>
</evidence>
<dbReference type="InterPro" id="IPR015946">
    <property type="entry name" value="KH_dom-like_a/b"/>
</dbReference>
<dbReference type="NCBIfam" id="TIGR00231">
    <property type="entry name" value="small_GTP"/>
    <property type="match status" value="2"/>
</dbReference>
<dbReference type="InterPro" id="IPR006073">
    <property type="entry name" value="GTP-bd"/>
</dbReference>
<evidence type="ECO:0000256" key="5">
    <source>
        <dbReference type="ARBA" id="ARBA00022741"/>
    </source>
</evidence>
<keyword evidence="12" id="KW-0378">Hydrolase</keyword>
<dbReference type="RefSeq" id="WP_301341650.1">
    <property type="nucleotide sequence ID" value="NZ_CP124072.1"/>
</dbReference>
<feature type="binding site" evidence="8">
    <location>
        <begin position="11"/>
        <end position="18"/>
    </location>
    <ligand>
        <name>GTP</name>
        <dbReference type="ChEBI" id="CHEBI:37565"/>
        <label>1</label>
    </ligand>
</feature>
<feature type="binding site" evidence="8">
    <location>
        <begin position="58"/>
        <end position="62"/>
    </location>
    <ligand>
        <name>GTP</name>
        <dbReference type="ChEBI" id="CHEBI:37565"/>
        <label>1</label>
    </ligand>
</feature>
<comment type="similarity">
    <text evidence="1 8 9 10">Belongs to the TRAFAC class TrmE-Era-EngA-EngB-Septin-like GTPase superfamily. EngA (Der) GTPase family.</text>
</comment>
<dbReference type="InterPro" id="IPR016484">
    <property type="entry name" value="GTPase_Der"/>
</dbReference>
<keyword evidence="4 10" id="KW-0677">Repeat</keyword>
<organism evidence="12 13">
    <name type="scientific">Borreliella carolinensis</name>
    <dbReference type="NCBI Taxonomy" id="478174"/>
    <lineage>
        <taxon>Bacteria</taxon>
        <taxon>Pseudomonadati</taxon>
        <taxon>Spirochaetota</taxon>
        <taxon>Spirochaetia</taxon>
        <taxon>Spirochaetales</taxon>
        <taxon>Borreliaceae</taxon>
        <taxon>Borreliella</taxon>
    </lineage>
</organism>
<dbReference type="CDD" id="cd01895">
    <property type="entry name" value="EngA2"/>
    <property type="match status" value="1"/>
</dbReference>
<dbReference type="InterPro" id="IPR031166">
    <property type="entry name" value="G_ENGA"/>
</dbReference>
<dbReference type="Pfam" id="PF01926">
    <property type="entry name" value="MMR_HSR1"/>
    <property type="match status" value="2"/>
</dbReference>
<feature type="binding site" evidence="8">
    <location>
        <begin position="227"/>
        <end position="231"/>
    </location>
    <ligand>
        <name>GTP</name>
        <dbReference type="ChEBI" id="CHEBI:37565"/>
        <label>2</label>
    </ligand>
</feature>
<evidence type="ECO:0000256" key="9">
    <source>
        <dbReference type="PROSITE-ProRule" id="PRU01049"/>
    </source>
</evidence>
<reference evidence="12" key="1">
    <citation type="submission" date="2023-04" db="EMBL/GenBank/DDBJ databases">
        <title>Genome sequencing of multiple Borrelia sensu lato isolates spanning a world-wide range of genetic and epidemiological diversity.</title>
        <authorList>
            <person name="Mongodin E.F."/>
            <person name="Fraser C.M."/>
            <person name="Rudenko N."/>
            <person name="Golovchenko M."/>
            <person name="Margos G."/>
            <person name="Fingerle V."/>
            <person name="Marques A."/>
            <person name="Kawabata H."/>
            <person name="Lopes de Carvalho I."/>
            <person name="Norte C."/>
            <person name="Nuncio S."/>
            <person name="Schutzer S.E."/>
            <person name="Luft B."/>
            <person name="Qiu W."/>
            <person name="Casjens S.R."/>
        </authorList>
    </citation>
    <scope>NUCLEOTIDE SEQUENCE [LARGE SCALE GENOMIC DNA]</scope>
    <source>
        <strain evidence="12">SCGT-18</strain>
    </source>
</reference>
<proteinExistence type="inferred from homology"/>
<dbReference type="Pfam" id="PF14714">
    <property type="entry name" value="KH_dom-like"/>
    <property type="match status" value="1"/>
</dbReference>